<evidence type="ECO:0008006" key="4">
    <source>
        <dbReference type="Google" id="ProtNLM"/>
    </source>
</evidence>
<dbReference type="AlphaFoldDB" id="A0A0C9VVB6"/>
<name>A0A0C9VVB6_SPHS4</name>
<feature type="signal peptide" evidence="1">
    <location>
        <begin position="1"/>
        <end position="27"/>
    </location>
</feature>
<dbReference type="HOGENOM" id="CLU_2051165_0_0_1"/>
<dbReference type="EMBL" id="KN837129">
    <property type="protein sequence ID" value="KIJ42545.1"/>
    <property type="molecule type" value="Genomic_DNA"/>
</dbReference>
<evidence type="ECO:0000313" key="3">
    <source>
        <dbReference type="Proteomes" id="UP000054279"/>
    </source>
</evidence>
<sequence length="120" mass="13571">MARRASVRTRPPLSPLLLLAIFLLTIAEEDEEELLALLVFFGTSDAVEVMSAFLGSPWKEYHKRVFGNVHTWCVWVGAGCQMAAGRPLKKLMATPNRYFSCLCKNCRFSAQKAREKYLNS</sequence>
<feature type="chain" id="PRO_5002204873" description="Secreted protein" evidence="1">
    <location>
        <begin position="28"/>
        <end position="120"/>
    </location>
</feature>
<organism evidence="2 3">
    <name type="scientific">Sphaerobolus stellatus (strain SS14)</name>
    <dbReference type="NCBI Taxonomy" id="990650"/>
    <lineage>
        <taxon>Eukaryota</taxon>
        <taxon>Fungi</taxon>
        <taxon>Dikarya</taxon>
        <taxon>Basidiomycota</taxon>
        <taxon>Agaricomycotina</taxon>
        <taxon>Agaricomycetes</taxon>
        <taxon>Phallomycetidae</taxon>
        <taxon>Geastrales</taxon>
        <taxon>Sphaerobolaceae</taxon>
        <taxon>Sphaerobolus</taxon>
    </lineage>
</organism>
<proteinExistence type="predicted"/>
<evidence type="ECO:0000256" key="1">
    <source>
        <dbReference type="SAM" id="SignalP"/>
    </source>
</evidence>
<accession>A0A0C9VVB6</accession>
<evidence type="ECO:0000313" key="2">
    <source>
        <dbReference type="EMBL" id="KIJ42545.1"/>
    </source>
</evidence>
<keyword evidence="3" id="KW-1185">Reference proteome</keyword>
<reference evidence="2 3" key="1">
    <citation type="submission" date="2014-06" db="EMBL/GenBank/DDBJ databases">
        <title>Evolutionary Origins and Diversification of the Mycorrhizal Mutualists.</title>
        <authorList>
            <consortium name="DOE Joint Genome Institute"/>
            <consortium name="Mycorrhizal Genomics Consortium"/>
            <person name="Kohler A."/>
            <person name="Kuo A."/>
            <person name="Nagy L.G."/>
            <person name="Floudas D."/>
            <person name="Copeland A."/>
            <person name="Barry K.W."/>
            <person name="Cichocki N."/>
            <person name="Veneault-Fourrey C."/>
            <person name="LaButti K."/>
            <person name="Lindquist E.A."/>
            <person name="Lipzen A."/>
            <person name="Lundell T."/>
            <person name="Morin E."/>
            <person name="Murat C."/>
            <person name="Riley R."/>
            <person name="Ohm R."/>
            <person name="Sun H."/>
            <person name="Tunlid A."/>
            <person name="Henrissat B."/>
            <person name="Grigoriev I.V."/>
            <person name="Hibbett D.S."/>
            <person name="Martin F."/>
        </authorList>
    </citation>
    <scope>NUCLEOTIDE SEQUENCE [LARGE SCALE GENOMIC DNA]</scope>
    <source>
        <strain evidence="2 3">SS14</strain>
    </source>
</reference>
<protein>
    <recommendedName>
        <fullName evidence="4">Secreted protein</fullName>
    </recommendedName>
</protein>
<gene>
    <name evidence="2" type="ORF">M422DRAFT_254324</name>
</gene>
<dbReference type="Proteomes" id="UP000054279">
    <property type="component" value="Unassembled WGS sequence"/>
</dbReference>
<keyword evidence="1" id="KW-0732">Signal</keyword>